<reference evidence="8 9" key="1">
    <citation type="submission" date="2021-01" db="EMBL/GenBank/DDBJ databases">
        <title>Carboxyliciviraga sp.nov., isolated from coastal sediments.</title>
        <authorList>
            <person name="Lu D."/>
            <person name="Zhang T."/>
        </authorList>
    </citation>
    <scope>NUCLEOTIDE SEQUENCE [LARGE SCALE GENOMIC DNA]</scope>
    <source>
        <strain evidence="8 9">N1Y132</strain>
    </source>
</reference>
<gene>
    <name evidence="8" type="ORF">JIV24_12955</name>
</gene>
<evidence type="ECO:0000259" key="7">
    <source>
        <dbReference type="PROSITE" id="PS51900"/>
    </source>
</evidence>
<keyword evidence="3 5" id="KW-0238">DNA-binding</keyword>
<keyword evidence="4" id="KW-0233">DNA recombination</keyword>
<dbReference type="Pfam" id="PF00589">
    <property type="entry name" value="Phage_integrase"/>
    <property type="match status" value="1"/>
</dbReference>
<keyword evidence="9" id="KW-1185">Reference proteome</keyword>
<evidence type="ECO:0000313" key="8">
    <source>
        <dbReference type="EMBL" id="MBK3518246.1"/>
    </source>
</evidence>
<dbReference type="InterPro" id="IPR011010">
    <property type="entry name" value="DNA_brk_join_enz"/>
</dbReference>
<dbReference type="SUPFAM" id="SSF56349">
    <property type="entry name" value="DNA breaking-rejoining enzymes"/>
    <property type="match status" value="1"/>
</dbReference>
<dbReference type="InterPro" id="IPR010998">
    <property type="entry name" value="Integrase_recombinase_N"/>
</dbReference>
<dbReference type="InterPro" id="IPR002104">
    <property type="entry name" value="Integrase_catalytic"/>
</dbReference>
<dbReference type="InterPro" id="IPR013762">
    <property type="entry name" value="Integrase-like_cat_sf"/>
</dbReference>
<dbReference type="Proteomes" id="UP000605676">
    <property type="component" value="Unassembled WGS sequence"/>
</dbReference>
<dbReference type="InterPro" id="IPR050090">
    <property type="entry name" value="Tyrosine_recombinase_XerCD"/>
</dbReference>
<dbReference type="PROSITE" id="PS51898">
    <property type="entry name" value="TYR_RECOMBINASE"/>
    <property type="match status" value="1"/>
</dbReference>
<evidence type="ECO:0000256" key="4">
    <source>
        <dbReference type="ARBA" id="ARBA00023172"/>
    </source>
</evidence>
<comment type="caution">
    <text evidence="8">The sequence shown here is derived from an EMBL/GenBank/DDBJ whole genome shotgun (WGS) entry which is preliminary data.</text>
</comment>
<feature type="domain" description="Core-binding (CB)" evidence="7">
    <location>
        <begin position="108"/>
        <end position="203"/>
    </location>
</feature>
<dbReference type="InterPro" id="IPR044068">
    <property type="entry name" value="CB"/>
</dbReference>
<dbReference type="InterPro" id="IPR035386">
    <property type="entry name" value="Arm-DNA-bind_5"/>
</dbReference>
<dbReference type="Pfam" id="PF13102">
    <property type="entry name" value="Phage_int_SAM_5"/>
    <property type="match status" value="1"/>
</dbReference>
<evidence type="ECO:0000256" key="1">
    <source>
        <dbReference type="ARBA" id="ARBA00008857"/>
    </source>
</evidence>
<feature type="domain" description="Tyr recombinase" evidence="6">
    <location>
        <begin position="223"/>
        <end position="400"/>
    </location>
</feature>
<name>A0ABS1HKS5_9BACT</name>
<keyword evidence="2" id="KW-0229">DNA integration</keyword>
<organism evidence="8 9">
    <name type="scientific">Carboxylicivirga marina</name>
    <dbReference type="NCBI Taxonomy" id="2800988"/>
    <lineage>
        <taxon>Bacteria</taxon>
        <taxon>Pseudomonadati</taxon>
        <taxon>Bacteroidota</taxon>
        <taxon>Bacteroidia</taxon>
        <taxon>Marinilabiliales</taxon>
        <taxon>Marinilabiliaceae</taxon>
        <taxon>Carboxylicivirga</taxon>
    </lineage>
</organism>
<proteinExistence type="inferred from homology"/>
<dbReference type="Gene3D" id="1.10.150.130">
    <property type="match status" value="1"/>
</dbReference>
<dbReference type="Gene3D" id="1.10.443.10">
    <property type="entry name" value="Intergrase catalytic core"/>
    <property type="match status" value="1"/>
</dbReference>
<evidence type="ECO:0000259" key="6">
    <source>
        <dbReference type="PROSITE" id="PS51898"/>
    </source>
</evidence>
<dbReference type="PROSITE" id="PS51900">
    <property type="entry name" value="CB"/>
    <property type="match status" value="1"/>
</dbReference>
<evidence type="ECO:0000313" key="9">
    <source>
        <dbReference type="Proteomes" id="UP000605676"/>
    </source>
</evidence>
<dbReference type="CDD" id="cd01185">
    <property type="entry name" value="INTN1_C_like"/>
    <property type="match status" value="1"/>
</dbReference>
<sequence>MSNQQTFAVLFFFRAKRNNKSYGTIYIRVTANGLRTDFTSNLDCKKTEWDSKKGHFKGTSVESKTNNLMLEQVKAKLISIFQQERLMDDFLTPQVIRQKFIGDEQENYSLRELIEYHLDSHQDTLEPCTLKYYRTTRNYLYAFLEKRKNIHDISLSKIDFRFLTDFEAFLWQYQPLDLGVRKLAHNTIMKHLAHLRTIINLAIKLGWMEKYPFKSYKISYKQSKRTYLTMYELQRIENKRFTFDRLQLTKDLFIFSCYTGLAYSDIKLLTKDSVIIGIDGGNWINSSRKKTDTILQIPLLPVAAELVHKYEDHPVSQVKNKLFPVPSNQKINAYLKEIAEICEIKKHLTFHMARHTFATTITLSNGVPIETVSKVLGHNRIATTQIYAKVLENKISQDMMELRTKLNVNTENSIVSTTKIKLS</sequence>
<dbReference type="PANTHER" id="PTHR30349">
    <property type="entry name" value="PHAGE INTEGRASE-RELATED"/>
    <property type="match status" value="1"/>
</dbReference>
<dbReference type="Pfam" id="PF17293">
    <property type="entry name" value="Arm-DNA-bind_5"/>
    <property type="match status" value="1"/>
</dbReference>
<protein>
    <submittedName>
        <fullName evidence="8">Site-specific integrase</fullName>
    </submittedName>
</protein>
<dbReference type="PANTHER" id="PTHR30349:SF64">
    <property type="entry name" value="PROPHAGE INTEGRASE INTD-RELATED"/>
    <property type="match status" value="1"/>
</dbReference>
<evidence type="ECO:0000256" key="3">
    <source>
        <dbReference type="ARBA" id="ARBA00023125"/>
    </source>
</evidence>
<accession>A0ABS1HKS5</accession>
<dbReference type="EMBL" id="JAENRR010000030">
    <property type="protein sequence ID" value="MBK3518246.1"/>
    <property type="molecule type" value="Genomic_DNA"/>
</dbReference>
<evidence type="ECO:0000256" key="5">
    <source>
        <dbReference type="PROSITE-ProRule" id="PRU01248"/>
    </source>
</evidence>
<dbReference type="RefSeq" id="WP_200465474.1">
    <property type="nucleotide sequence ID" value="NZ_JAENRR010000030.1"/>
</dbReference>
<dbReference type="InterPro" id="IPR025269">
    <property type="entry name" value="SAM-like_dom"/>
</dbReference>
<evidence type="ECO:0000256" key="2">
    <source>
        <dbReference type="ARBA" id="ARBA00022908"/>
    </source>
</evidence>
<comment type="similarity">
    <text evidence="1">Belongs to the 'phage' integrase family.</text>
</comment>